<feature type="compositionally biased region" description="Basic and acidic residues" evidence="1">
    <location>
        <begin position="1"/>
        <end position="19"/>
    </location>
</feature>
<organism evidence="2 3">
    <name type="scientific">Pseudonocardia benzenivorans</name>
    <dbReference type="NCBI Taxonomy" id="228005"/>
    <lineage>
        <taxon>Bacteria</taxon>
        <taxon>Bacillati</taxon>
        <taxon>Actinomycetota</taxon>
        <taxon>Actinomycetes</taxon>
        <taxon>Pseudonocardiales</taxon>
        <taxon>Pseudonocardiaceae</taxon>
        <taxon>Pseudonocardia</taxon>
    </lineage>
</organism>
<dbReference type="Proteomes" id="UP001597182">
    <property type="component" value="Unassembled WGS sequence"/>
</dbReference>
<feature type="compositionally biased region" description="Basic and acidic residues" evidence="1">
    <location>
        <begin position="35"/>
        <end position="53"/>
    </location>
</feature>
<evidence type="ECO:0000256" key="1">
    <source>
        <dbReference type="SAM" id="MobiDB-lite"/>
    </source>
</evidence>
<evidence type="ECO:0000313" key="3">
    <source>
        <dbReference type="Proteomes" id="UP001597182"/>
    </source>
</evidence>
<proteinExistence type="predicted"/>
<evidence type="ECO:0000313" key="2">
    <source>
        <dbReference type="EMBL" id="MFD1233443.1"/>
    </source>
</evidence>
<sequence>MYAEQRLADAHARHEEQLAKHRVRHQDQQAEFSDELDRAGDPSGRNDEDPDQR</sequence>
<gene>
    <name evidence="2" type="ORF">ACFQ34_09135</name>
</gene>
<protein>
    <submittedName>
        <fullName evidence="2">Uncharacterized protein</fullName>
    </submittedName>
</protein>
<name>A0ABW3VFE8_9PSEU</name>
<comment type="caution">
    <text evidence="2">The sequence shown here is derived from an EMBL/GenBank/DDBJ whole genome shotgun (WGS) entry which is preliminary data.</text>
</comment>
<accession>A0ABW3VFE8</accession>
<reference evidence="3" key="1">
    <citation type="journal article" date="2019" name="Int. J. Syst. Evol. Microbiol.">
        <title>The Global Catalogue of Microorganisms (GCM) 10K type strain sequencing project: providing services to taxonomists for standard genome sequencing and annotation.</title>
        <authorList>
            <consortium name="The Broad Institute Genomics Platform"/>
            <consortium name="The Broad Institute Genome Sequencing Center for Infectious Disease"/>
            <person name="Wu L."/>
            <person name="Ma J."/>
        </authorList>
    </citation>
    <scope>NUCLEOTIDE SEQUENCE [LARGE SCALE GENOMIC DNA]</scope>
    <source>
        <strain evidence="3">CCUG 49018</strain>
    </source>
</reference>
<feature type="region of interest" description="Disordered" evidence="1">
    <location>
        <begin position="1"/>
        <end position="53"/>
    </location>
</feature>
<keyword evidence="3" id="KW-1185">Reference proteome</keyword>
<dbReference type="EMBL" id="JBHTMB010000062">
    <property type="protein sequence ID" value="MFD1233443.1"/>
    <property type="molecule type" value="Genomic_DNA"/>
</dbReference>
<dbReference type="RefSeq" id="WP_339122848.1">
    <property type="nucleotide sequence ID" value="NZ_JBHTMB010000062.1"/>
</dbReference>